<evidence type="ECO:0000256" key="2">
    <source>
        <dbReference type="ARBA" id="ARBA00023125"/>
    </source>
</evidence>
<gene>
    <name evidence="6" type="ORF">GCM10011575_38070</name>
</gene>
<accession>A0A917W8A9</accession>
<keyword evidence="3" id="KW-0804">Transcription</keyword>
<feature type="domain" description="Transcription regulator AsnC/Lrp ligand binding" evidence="4">
    <location>
        <begin position="249"/>
        <end position="310"/>
    </location>
</feature>
<evidence type="ECO:0000256" key="3">
    <source>
        <dbReference type="ARBA" id="ARBA00023163"/>
    </source>
</evidence>
<dbReference type="GO" id="GO:0043565">
    <property type="term" value="F:sequence-specific DNA binding"/>
    <property type="evidence" value="ECO:0007669"/>
    <property type="project" value="InterPro"/>
</dbReference>
<dbReference type="EMBL" id="BMMZ01000011">
    <property type="protein sequence ID" value="GGL76275.1"/>
    <property type="molecule type" value="Genomic_DNA"/>
</dbReference>
<evidence type="ECO:0000313" key="6">
    <source>
        <dbReference type="EMBL" id="GGL76275.1"/>
    </source>
</evidence>
<name>A0A917W8A9_9ACTN</name>
<dbReference type="InterPro" id="IPR036388">
    <property type="entry name" value="WH-like_DNA-bd_sf"/>
</dbReference>
<reference evidence="6" key="2">
    <citation type="submission" date="2020-09" db="EMBL/GenBank/DDBJ databases">
        <authorList>
            <person name="Sun Q."/>
            <person name="Zhou Y."/>
        </authorList>
    </citation>
    <scope>NUCLEOTIDE SEQUENCE</scope>
    <source>
        <strain evidence="6">CGMCC 4.7306</strain>
    </source>
</reference>
<dbReference type="GO" id="GO:0043200">
    <property type="term" value="P:response to amino acid"/>
    <property type="evidence" value="ECO:0007669"/>
    <property type="project" value="TreeGrafter"/>
</dbReference>
<dbReference type="SUPFAM" id="SSF54909">
    <property type="entry name" value="Dimeric alpha+beta barrel"/>
    <property type="match status" value="1"/>
</dbReference>
<dbReference type="Gene3D" id="1.10.10.10">
    <property type="entry name" value="Winged helix-like DNA-binding domain superfamily/Winged helix DNA-binding domain"/>
    <property type="match status" value="2"/>
</dbReference>
<dbReference type="PANTHER" id="PTHR30154">
    <property type="entry name" value="LEUCINE-RESPONSIVE REGULATORY PROTEIN"/>
    <property type="match status" value="1"/>
</dbReference>
<dbReference type="InterPro" id="IPR019888">
    <property type="entry name" value="Tscrpt_reg_AsnC-like"/>
</dbReference>
<dbReference type="Pfam" id="PF01037">
    <property type="entry name" value="AsnC_trans_reg"/>
    <property type="match status" value="1"/>
</dbReference>
<feature type="domain" description="HTH asnC-type" evidence="5">
    <location>
        <begin position="5"/>
        <end position="42"/>
    </location>
</feature>
<comment type="caution">
    <text evidence="6">The sequence shown here is derived from an EMBL/GenBank/DDBJ whole genome shotgun (WGS) entry which is preliminary data.</text>
</comment>
<keyword evidence="1" id="KW-0805">Transcription regulation</keyword>
<dbReference type="AlphaFoldDB" id="A0A917W8A9"/>
<evidence type="ECO:0000256" key="1">
    <source>
        <dbReference type="ARBA" id="ARBA00023015"/>
    </source>
</evidence>
<dbReference type="InterPro" id="IPR000485">
    <property type="entry name" value="AsnC-type_HTH_dom"/>
</dbReference>
<proteinExistence type="predicted"/>
<dbReference type="Proteomes" id="UP000613840">
    <property type="component" value="Unassembled WGS sequence"/>
</dbReference>
<sequence>MEPDDLRLIRALQMAPRASFARLAAVLGMHERTVSRRYSALRRQGMIRIFGLVNPMALGQQAWNVRVRCRPDASTSIATALAKRPDVAWVGISGAGSEVSFAVRSLSAESRELLLTRSLPRTAQVLDIEARVILHVFIGMESMDWAGLETVLSSEEAAQLADSAVPPIQNEQAAENRTVTLEPYDTAIVDCLVVDGRAGTARLAEAAGISEGRAARRLATLIRSRTVMIDLDLAATLFGYPMYARIDMMVSPSQLDRVGREIADIPEVGYAAAISGRTNLMASLTCRDLDHLYQVASDRIGSIAGIVSMQIEPATRIVKQSGGLVVDGRLIEP</sequence>
<dbReference type="PANTHER" id="PTHR30154:SF34">
    <property type="entry name" value="TRANSCRIPTIONAL REGULATOR AZLB"/>
    <property type="match status" value="1"/>
</dbReference>
<keyword evidence="2" id="KW-0238">DNA-binding</keyword>
<evidence type="ECO:0000313" key="7">
    <source>
        <dbReference type="Proteomes" id="UP000613840"/>
    </source>
</evidence>
<organism evidence="6 7">
    <name type="scientific">Microlunatus endophyticus</name>
    <dbReference type="NCBI Taxonomy" id="1716077"/>
    <lineage>
        <taxon>Bacteria</taxon>
        <taxon>Bacillati</taxon>
        <taxon>Actinomycetota</taxon>
        <taxon>Actinomycetes</taxon>
        <taxon>Propionibacteriales</taxon>
        <taxon>Propionibacteriaceae</taxon>
        <taxon>Microlunatus</taxon>
    </lineage>
</organism>
<protein>
    <submittedName>
        <fullName evidence="6">Transcriptional regulator</fullName>
    </submittedName>
</protein>
<evidence type="ECO:0000259" key="5">
    <source>
        <dbReference type="Pfam" id="PF13404"/>
    </source>
</evidence>
<dbReference type="GO" id="GO:0005829">
    <property type="term" value="C:cytosol"/>
    <property type="evidence" value="ECO:0007669"/>
    <property type="project" value="TreeGrafter"/>
</dbReference>
<reference evidence="6" key="1">
    <citation type="journal article" date="2014" name="Int. J. Syst. Evol. Microbiol.">
        <title>Complete genome sequence of Corynebacterium casei LMG S-19264T (=DSM 44701T), isolated from a smear-ripened cheese.</title>
        <authorList>
            <consortium name="US DOE Joint Genome Institute (JGI-PGF)"/>
            <person name="Walter F."/>
            <person name="Albersmeier A."/>
            <person name="Kalinowski J."/>
            <person name="Ruckert C."/>
        </authorList>
    </citation>
    <scope>NUCLEOTIDE SEQUENCE</scope>
    <source>
        <strain evidence="6">CGMCC 4.7306</strain>
    </source>
</reference>
<dbReference type="Pfam" id="PF13404">
    <property type="entry name" value="HTH_AsnC-type"/>
    <property type="match status" value="2"/>
</dbReference>
<dbReference type="InterPro" id="IPR011008">
    <property type="entry name" value="Dimeric_a/b-barrel"/>
</dbReference>
<dbReference type="SMART" id="SM00344">
    <property type="entry name" value="HTH_ASNC"/>
    <property type="match status" value="1"/>
</dbReference>
<dbReference type="InterPro" id="IPR036390">
    <property type="entry name" value="WH_DNA-bd_sf"/>
</dbReference>
<keyword evidence="7" id="KW-1185">Reference proteome</keyword>
<dbReference type="RefSeq" id="WP_188896971.1">
    <property type="nucleotide sequence ID" value="NZ_BMMZ01000011.1"/>
</dbReference>
<dbReference type="InterPro" id="IPR019887">
    <property type="entry name" value="Tscrpt_reg_AsnC/Lrp_C"/>
</dbReference>
<evidence type="ECO:0000259" key="4">
    <source>
        <dbReference type="Pfam" id="PF01037"/>
    </source>
</evidence>
<dbReference type="Gene3D" id="3.30.70.920">
    <property type="match status" value="1"/>
</dbReference>
<dbReference type="SUPFAM" id="SSF46785">
    <property type="entry name" value="Winged helix' DNA-binding domain"/>
    <property type="match status" value="1"/>
</dbReference>
<feature type="domain" description="HTH asnC-type" evidence="5">
    <location>
        <begin position="185"/>
        <end position="221"/>
    </location>
</feature>